<organism evidence="2 3">
    <name type="scientific">Metallumcola ferriviriculae</name>
    <dbReference type="NCBI Taxonomy" id="3039180"/>
    <lineage>
        <taxon>Bacteria</taxon>
        <taxon>Bacillati</taxon>
        <taxon>Bacillota</taxon>
        <taxon>Clostridia</taxon>
        <taxon>Neomoorellales</taxon>
        <taxon>Desulfitibacteraceae</taxon>
        <taxon>Metallumcola</taxon>
    </lineage>
</organism>
<dbReference type="InterPro" id="IPR036866">
    <property type="entry name" value="RibonucZ/Hydroxyglut_hydro"/>
</dbReference>
<protein>
    <submittedName>
        <fullName evidence="2">MBL fold metallo-hydrolase</fullName>
    </submittedName>
</protein>
<dbReference type="Proteomes" id="UP001329915">
    <property type="component" value="Chromosome"/>
</dbReference>
<feature type="domain" description="Metallo-beta-lactamase" evidence="1">
    <location>
        <begin position="21"/>
        <end position="206"/>
    </location>
</feature>
<proteinExistence type="predicted"/>
<dbReference type="RefSeq" id="WP_366923948.1">
    <property type="nucleotide sequence ID" value="NZ_CP121694.1"/>
</dbReference>
<accession>A0AAU0ULH3</accession>
<name>A0AAU0ULH3_9FIRM</name>
<dbReference type="InterPro" id="IPR001279">
    <property type="entry name" value="Metallo-B-lactamas"/>
</dbReference>
<dbReference type="KEGG" id="dbc:MFMK1_000885"/>
<reference evidence="2 3" key="1">
    <citation type="submission" date="2023-04" db="EMBL/GenBank/DDBJ databases">
        <authorList>
            <person name="Hsu D."/>
        </authorList>
    </citation>
    <scope>NUCLEOTIDE SEQUENCE [LARGE SCALE GENOMIC DNA]</scope>
    <source>
        <strain evidence="2 3">MK1</strain>
    </source>
</reference>
<evidence type="ECO:0000259" key="1">
    <source>
        <dbReference type="SMART" id="SM00849"/>
    </source>
</evidence>
<dbReference type="PANTHER" id="PTHR42951:SF4">
    <property type="entry name" value="ACYL-COENZYME A THIOESTERASE MBLAC2"/>
    <property type="match status" value="1"/>
</dbReference>
<dbReference type="PANTHER" id="PTHR42951">
    <property type="entry name" value="METALLO-BETA-LACTAMASE DOMAIN-CONTAINING"/>
    <property type="match status" value="1"/>
</dbReference>
<gene>
    <name evidence="2" type="ORF">MFMK1_000885</name>
</gene>
<dbReference type="SMART" id="SM00849">
    <property type="entry name" value="Lactamase_B"/>
    <property type="match status" value="1"/>
</dbReference>
<dbReference type="AlphaFoldDB" id="A0AAU0ULH3"/>
<evidence type="ECO:0000313" key="2">
    <source>
        <dbReference type="EMBL" id="WRO21091.1"/>
    </source>
</evidence>
<dbReference type="Pfam" id="PF00753">
    <property type="entry name" value="Lactamase_B"/>
    <property type="match status" value="1"/>
</dbReference>
<dbReference type="EMBL" id="CP121694">
    <property type="protein sequence ID" value="WRO21091.1"/>
    <property type="molecule type" value="Genomic_DNA"/>
</dbReference>
<dbReference type="InterPro" id="IPR050855">
    <property type="entry name" value="NDM-1-like"/>
</dbReference>
<evidence type="ECO:0000313" key="3">
    <source>
        <dbReference type="Proteomes" id="UP001329915"/>
    </source>
</evidence>
<dbReference type="SUPFAM" id="SSF56281">
    <property type="entry name" value="Metallo-hydrolase/oxidoreductase"/>
    <property type="match status" value="1"/>
</dbReference>
<sequence>MRNIADGVKLVIGENDGRPPYCNGLFIDDDIKILVDTGSGREPLEKLLEQVGHVDVVINSHYHLDHIAHNSLFKESEFWAHEYDAPALRSKEDFCRFVGIDDKFWTELLKAFPVPDDLYSTEVDKVLTDGQWINTGRMQWQVVHLPGHTPGHIGLYQPERGILFTGDIDLSSFGPWYGNKSSDIQQFLQSIERVKQFQPNTVVTSHGKVVTEKIEFALDRYAGVVFEREQKITNALKERPMSLAELVPKCIIHPHQSKQAHEFFEGMMLEKHLGQLLEQDRVECSGGLYHVK</sequence>
<keyword evidence="3" id="KW-1185">Reference proteome</keyword>
<dbReference type="Gene3D" id="3.60.15.10">
    <property type="entry name" value="Ribonuclease Z/Hydroxyacylglutathione hydrolase-like"/>
    <property type="match status" value="1"/>
</dbReference>